<dbReference type="InterPro" id="IPR052387">
    <property type="entry name" value="Fibrocystin"/>
</dbReference>
<feature type="transmembrane region" description="Helical" evidence="3">
    <location>
        <begin position="25"/>
        <end position="43"/>
    </location>
</feature>
<sequence>MCTPLPTQITQKSIFSLFTCSVKRVSVYLYLAILLLYFSSYVAQAQVRVGQWDRFEASLTNKTAYKNAYRDVTLNVTYTKPDGSKVNFWGFYDGNSTWRIRFMPDQLGKWTYKATFSDGSPGKSGSFTCVASSIPGMISKDETNPRWFGYKGGKHILVRSFHGGPPLLAYNFSDTKRKSFLEWVDRQGYNMLSVNNFQETGYNIPDLWPLDARAYRQIEKVLNDLAARKILFYSFGGLLPRDEKIPTTHKDEILLVRYYLARLAPYWNILLNVSGSEANYDNYISSSKVSRVGAELQKRDVFKHLIGNHNKDGDDPYRHKTWVGFSTLQVEITDLYALNAFLLKNHTGTKPVYAQENLWPGNTLQPARGYSATTIRKHAWVHMLSATTLNYGDMDGKNYSGFSGSLNLADKLQARHDIVDKVWDFMETLPFYKMNPSQRLVSKGFCLAQPGQQYLVYLPARGAVSIAVEPGKTYAVRWINGQNPLQDQRSGGTTTTGKNLASPRDGDDWLVYLTVDNSSQACNAKGSILREYWANVRGGKVTDIPVGRKPSSSSQITSFETPSNRGENYAQRIRGYICAPATGSYRFYLASDDQGELWLSTSESPANKRKIAHITEHASSREWNKHASQKSVAITLQKGKKYYIEALHKESVYGDNLAVGWTVPGSSSISVIPGSVLSPFVPSAARLAAEEELQVSPLLVYPNPFSDKLTIATSGQEGKVTITLTDVVGKSYFVKEYVLTGQSEVELDLTGLSLKAGIHLLKLQTAEGETRVIKVIKK</sequence>
<dbReference type="NCBIfam" id="TIGR04183">
    <property type="entry name" value="Por_Secre_tail"/>
    <property type="match status" value="1"/>
</dbReference>
<dbReference type="EMBL" id="JAUKPO010000026">
    <property type="protein sequence ID" value="MDO1450149.1"/>
    <property type="molecule type" value="Genomic_DNA"/>
</dbReference>
<dbReference type="PANTHER" id="PTHR46769">
    <property type="entry name" value="POLYCYSTIC KIDNEY AND HEPATIC DISEASE 1 (AUTOSOMAL RECESSIVE)-LIKE 1"/>
    <property type="match status" value="1"/>
</dbReference>
<dbReference type="Gene3D" id="3.20.20.80">
    <property type="entry name" value="Glycosidases"/>
    <property type="match status" value="1"/>
</dbReference>
<keyword evidence="3" id="KW-0812">Transmembrane</keyword>
<protein>
    <submittedName>
        <fullName evidence="5">DUF5060 domain-containing protein</fullName>
    </submittedName>
</protein>
<feature type="region of interest" description="Disordered" evidence="2">
    <location>
        <begin position="544"/>
        <end position="563"/>
    </location>
</feature>
<evidence type="ECO:0000256" key="3">
    <source>
        <dbReference type="SAM" id="Phobius"/>
    </source>
</evidence>
<evidence type="ECO:0000313" key="6">
    <source>
        <dbReference type="Proteomes" id="UP001168528"/>
    </source>
</evidence>
<evidence type="ECO:0000259" key="4">
    <source>
        <dbReference type="PROSITE" id="PS51820"/>
    </source>
</evidence>
<dbReference type="Gene3D" id="2.60.40.10">
    <property type="entry name" value="Immunoglobulins"/>
    <property type="match status" value="1"/>
</dbReference>
<name>A0ABT8RDH5_9BACT</name>
<feature type="domain" description="PA14" evidence="4">
    <location>
        <begin position="523"/>
        <end position="676"/>
    </location>
</feature>
<dbReference type="Proteomes" id="UP001168528">
    <property type="component" value="Unassembled WGS sequence"/>
</dbReference>
<dbReference type="PROSITE" id="PS51820">
    <property type="entry name" value="PA14"/>
    <property type="match status" value="1"/>
</dbReference>
<dbReference type="Pfam" id="PF16586">
    <property type="entry name" value="DUF5060"/>
    <property type="match status" value="1"/>
</dbReference>
<dbReference type="Pfam" id="PF18962">
    <property type="entry name" value="Por_Secre_tail"/>
    <property type="match status" value="1"/>
</dbReference>
<evidence type="ECO:0000256" key="1">
    <source>
        <dbReference type="ARBA" id="ARBA00022729"/>
    </source>
</evidence>
<proteinExistence type="predicted"/>
<comment type="caution">
    <text evidence="5">The sequence shown here is derived from an EMBL/GenBank/DDBJ whole genome shotgun (WGS) entry which is preliminary data.</text>
</comment>
<dbReference type="InterPro" id="IPR037524">
    <property type="entry name" value="PA14/GLEYA"/>
</dbReference>
<keyword evidence="3" id="KW-0472">Membrane</keyword>
<keyword evidence="1" id="KW-0732">Signal</keyword>
<dbReference type="Gene3D" id="2.60.120.1560">
    <property type="match status" value="1"/>
</dbReference>
<keyword evidence="3" id="KW-1133">Transmembrane helix</keyword>
<dbReference type="InterPro" id="IPR032260">
    <property type="entry name" value="DUF5060"/>
</dbReference>
<gene>
    <name evidence="5" type="ORF">Q0590_27965</name>
</gene>
<dbReference type="SUPFAM" id="SSF56988">
    <property type="entry name" value="Anthrax protective antigen"/>
    <property type="match status" value="1"/>
</dbReference>
<evidence type="ECO:0000313" key="5">
    <source>
        <dbReference type="EMBL" id="MDO1450149.1"/>
    </source>
</evidence>
<reference evidence="5" key="1">
    <citation type="submission" date="2023-07" db="EMBL/GenBank/DDBJ databases">
        <title>The genome sequence of Rhodocytophaga aerolata KACC 12507.</title>
        <authorList>
            <person name="Zhang X."/>
        </authorList>
    </citation>
    <scope>NUCLEOTIDE SEQUENCE</scope>
    <source>
        <strain evidence="5">KACC 12507</strain>
    </source>
</reference>
<dbReference type="InterPro" id="IPR026444">
    <property type="entry name" value="Secre_tail"/>
</dbReference>
<feature type="compositionally biased region" description="Polar residues" evidence="2">
    <location>
        <begin position="550"/>
        <end position="563"/>
    </location>
</feature>
<organism evidence="5 6">
    <name type="scientific">Rhodocytophaga aerolata</name>
    <dbReference type="NCBI Taxonomy" id="455078"/>
    <lineage>
        <taxon>Bacteria</taxon>
        <taxon>Pseudomonadati</taxon>
        <taxon>Bacteroidota</taxon>
        <taxon>Cytophagia</taxon>
        <taxon>Cytophagales</taxon>
        <taxon>Rhodocytophagaceae</taxon>
        <taxon>Rhodocytophaga</taxon>
    </lineage>
</organism>
<dbReference type="RefSeq" id="WP_302040952.1">
    <property type="nucleotide sequence ID" value="NZ_JAUKPO010000026.1"/>
</dbReference>
<dbReference type="PANTHER" id="PTHR46769:SF2">
    <property type="entry name" value="FIBROCYSTIN-L ISOFORM 2 PRECURSOR-RELATED"/>
    <property type="match status" value="1"/>
</dbReference>
<dbReference type="InterPro" id="IPR011658">
    <property type="entry name" value="PA14_dom"/>
</dbReference>
<dbReference type="InterPro" id="IPR013783">
    <property type="entry name" value="Ig-like_fold"/>
</dbReference>
<keyword evidence="6" id="KW-1185">Reference proteome</keyword>
<accession>A0ABT8RDH5</accession>
<evidence type="ECO:0000256" key="2">
    <source>
        <dbReference type="SAM" id="MobiDB-lite"/>
    </source>
</evidence>
<dbReference type="Pfam" id="PF07691">
    <property type="entry name" value="PA14"/>
    <property type="match status" value="1"/>
</dbReference>